<dbReference type="PROSITE" id="PS50113">
    <property type="entry name" value="PAC"/>
    <property type="match status" value="1"/>
</dbReference>
<dbReference type="SMART" id="SM00091">
    <property type="entry name" value="PAS"/>
    <property type="match status" value="1"/>
</dbReference>
<dbReference type="EMBL" id="AP027370">
    <property type="protein sequence ID" value="BDY13750.1"/>
    <property type="molecule type" value="Genomic_DNA"/>
</dbReference>
<dbReference type="Pfam" id="PF09084">
    <property type="entry name" value="NMT1"/>
    <property type="match status" value="1"/>
</dbReference>
<dbReference type="InterPro" id="IPR029787">
    <property type="entry name" value="Nucleotide_cyclase"/>
</dbReference>
<evidence type="ECO:0008006" key="7">
    <source>
        <dbReference type="Google" id="ProtNLM"/>
    </source>
</evidence>
<dbReference type="InterPro" id="IPR000700">
    <property type="entry name" value="PAS-assoc_C"/>
</dbReference>
<dbReference type="InterPro" id="IPR000014">
    <property type="entry name" value="PAS"/>
</dbReference>
<accession>A0ABM8FMX2</accession>
<name>A0ABM8FMX2_9BACT</name>
<dbReference type="SUPFAM" id="SSF55073">
    <property type="entry name" value="Nucleotide cyclase"/>
    <property type="match status" value="1"/>
</dbReference>
<keyword evidence="1" id="KW-1133">Transmembrane helix</keyword>
<dbReference type="PANTHER" id="PTHR44757:SF2">
    <property type="entry name" value="BIOFILM ARCHITECTURE MAINTENANCE PROTEIN MBAA"/>
    <property type="match status" value="1"/>
</dbReference>
<protein>
    <recommendedName>
        <fullName evidence="7">Diguanylate cyclase</fullName>
    </recommendedName>
</protein>
<dbReference type="SUPFAM" id="SSF53850">
    <property type="entry name" value="Periplasmic binding protein-like II"/>
    <property type="match status" value="2"/>
</dbReference>
<dbReference type="Gene3D" id="3.40.190.10">
    <property type="entry name" value="Periplasmic binding protein-like II"/>
    <property type="match status" value="4"/>
</dbReference>
<dbReference type="SMART" id="SM00267">
    <property type="entry name" value="GGDEF"/>
    <property type="match status" value="1"/>
</dbReference>
<evidence type="ECO:0000313" key="6">
    <source>
        <dbReference type="Proteomes" id="UP001321445"/>
    </source>
</evidence>
<dbReference type="InterPro" id="IPR035965">
    <property type="entry name" value="PAS-like_dom_sf"/>
</dbReference>
<dbReference type="InterPro" id="IPR015168">
    <property type="entry name" value="SsuA/THI5"/>
</dbReference>
<organism evidence="5 6">
    <name type="scientific">Hydrogenimonas cancrithermarum</name>
    <dbReference type="NCBI Taxonomy" id="2993563"/>
    <lineage>
        <taxon>Bacteria</taxon>
        <taxon>Pseudomonadati</taxon>
        <taxon>Campylobacterota</taxon>
        <taxon>Epsilonproteobacteria</taxon>
        <taxon>Campylobacterales</taxon>
        <taxon>Hydrogenimonadaceae</taxon>
        <taxon>Hydrogenimonas</taxon>
    </lineage>
</organism>
<evidence type="ECO:0000313" key="5">
    <source>
        <dbReference type="EMBL" id="BDY13750.1"/>
    </source>
</evidence>
<dbReference type="PROSITE" id="PS50112">
    <property type="entry name" value="PAS"/>
    <property type="match status" value="1"/>
</dbReference>
<dbReference type="InterPro" id="IPR001610">
    <property type="entry name" value="PAC"/>
</dbReference>
<feature type="transmembrane region" description="Helical" evidence="1">
    <location>
        <begin position="538"/>
        <end position="558"/>
    </location>
</feature>
<evidence type="ECO:0000259" key="2">
    <source>
        <dbReference type="PROSITE" id="PS50112"/>
    </source>
</evidence>
<evidence type="ECO:0000256" key="1">
    <source>
        <dbReference type="SAM" id="Phobius"/>
    </source>
</evidence>
<dbReference type="NCBIfam" id="TIGR00229">
    <property type="entry name" value="sensory_box"/>
    <property type="match status" value="1"/>
</dbReference>
<keyword evidence="1" id="KW-0472">Membrane</keyword>
<dbReference type="Gene3D" id="3.30.450.20">
    <property type="entry name" value="PAS domain"/>
    <property type="match status" value="1"/>
</dbReference>
<keyword evidence="6" id="KW-1185">Reference proteome</keyword>
<dbReference type="Pfam" id="PF13426">
    <property type="entry name" value="PAS_9"/>
    <property type="match status" value="1"/>
</dbReference>
<dbReference type="InterPro" id="IPR043128">
    <property type="entry name" value="Rev_trsase/Diguanyl_cyclase"/>
</dbReference>
<dbReference type="SMART" id="SM00086">
    <property type="entry name" value="PAC"/>
    <property type="match status" value="1"/>
</dbReference>
<dbReference type="Proteomes" id="UP001321445">
    <property type="component" value="Chromosome"/>
</dbReference>
<dbReference type="PANTHER" id="PTHR44757">
    <property type="entry name" value="DIGUANYLATE CYCLASE DGCP"/>
    <property type="match status" value="1"/>
</dbReference>
<feature type="domain" description="PAS" evidence="2">
    <location>
        <begin position="570"/>
        <end position="642"/>
    </location>
</feature>
<dbReference type="Gene3D" id="3.30.70.270">
    <property type="match status" value="1"/>
</dbReference>
<reference evidence="5 6" key="1">
    <citation type="submission" date="2023-03" db="EMBL/GenBank/DDBJ databases">
        <title>Description of Hydrogenimonas sp. ISO32.</title>
        <authorList>
            <person name="Mino S."/>
            <person name="Fukazawa S."/>
            <person name="Sawabe T."/>
        </authorList>
    </citation>
    <scope>NUCLEOTIDE SEQUENCE [LARGE SCALE GENOMIC DNA]</scope>
    <source>
        <strain evidence="5 6">ISO32</strain>
    </source>
</reference>
<gene>
    <name evidence="5" type="ORF">HCR_20620</name>
</gene>
<dbReference type="InterPro" id="IPR052155">
    <property type="entry name" value="Biofilm_reg_signaling"/>
</dbReference>
<dbReference type="NCBIfam" id="TIGR00254">
    <property type="entry name" value="GGDEF"/>
    <property type="match status" value="1"/>
</dbReference>
<dbReference type="SMART" id="SM00062">
    <property type="entry name" value="PBPb"/>
    <property type="match status" value="1"/>
</dbReference>
<keyword evidence="1" id="KW-0812">Transmembrane</keyword>
<dbReference type="RefSeq" id="WP_286336693.1">
    <property type="nucleotide sequence ID" value="NZ_AP027370.1"/>
</dbReference>
<dbReference type="SUPFAM" id="SSF55785">
    <property type="entry name" value="PYP-like sensor domain (PAS domain)"/>
    <property type="match status" value="1"/>
</dbReference>
<dbReference type="InterPro" id="IPR000160">
    <property type="entry name" value="GGDEF_dom"/>
</dbReference>
<evidence type="ECO:0000259" key="4">
    <source>
        <dbReference type="PROSITE" id="PS50887"/>
    </source>
</evidence>
<dbReference type="Pfam" id="PF00497">
    <property type="entry name" value="SBP_bac_3"/>
    <property type="match status" value="1"/>
</dbReference>
<feature type="domain" description="PAC" evidence="3">
    <location>
        <begin position="646"/>
        <end position="698"/>
    </location>
</feature>
<dbReference type="CDD" id="cd00130">
    <property type="entry name" value="PAS"/>
    <property type="match status" value="1"/>
</dbReference>
<dbReference type="PROSITE" id="PS50887">
    <property type="entry name" value="GGDEF"/>
    <property type="match status" value="1"/>
</dbReference>
<proteinExistence type="predicted"/>
<dbReference type="Pfam" id="PF00990">
    <property type="entry name" value="GGDEF"/>
    <property type="match status" value="1"/>
</dbReference>
<feature type="domain" description="GGDEF" evidence="4">
    <location>
        <begin position="726"/>
        <end position="866"/>
    </location>
</feature>
<dbReference type="CDD" id="cd01007">
    <property type="entry name" value="PBP2_BvgS_HisK_like"/>
    <property type="match status" value="1"/>
</dbReference>
<dbReference type="CDD" id="cd01949">
    <property type="entry name" value="GGDEF"/>
    <property type="match status" value="1"/>
</dbReference>
<evidence type="ECO:0000259" key="3">
    <source>
        <dbReference type="PROSITE" id="PS50113"/>
    </source>
</evidence>
<sequence length="876" mass="100775">MSFSEQHLRVQLNWEAQFEFAGLYIAKEKGYYAEEGFDVEIIPGGPANRLSVEEAVDQGKADFGIGYAGVLVDIAQKRPLVLLGALFEHTPLLLMVKGEKPDTLSDLEGIDLFMNPYEEGKSAISLLLKNSGISYAMHPYDWNGFCRKERAAIDVFAGNGHVYEMQKNGQPYTLINPAAYGYDFYNDFIFTSRSVWEKDPLLVRRFVLATLKGWRYALEHIPESVEVIHSKYATDKDIDALLFEAKRYRHYVGSDPARIGLLGYEKLHLMLERYAEAGFIDKIPKIEAIVDPLFLHNVSITPKERAWMARHLIRYSETDWPPFTIPKFGKMEGMAQDFLDLVYERTGLKMVYLPRRTWSEVLHDIEHKRLDMAMATGMTSERRKYAIFTMPYDTFLFGAAVQGSRDDIETPDDLRGKVVAVGKDYTAHRYLQEHFPDIKLLLAHSSREALKLVSIGKADAAVDIAPTLKYLIGHYNFTNLRIATPIKEPFALRAMFRDDYRQAVEIFNKGLMQITDEEKAQIANRWLPVELYGESFKWLFLPILLLIAVALLMGYMMIRMRKEMRLRKAAEEELVRMFDIVDRYVLMSRTDTDGNITYVSQAFCKMTGFSKEELVGQNHRILKEPSTPESFYRKLWDTISSGKVWEAKELRNRRKNGSDYWVEAHIIPITDSDGRIREHMAIRKDITPYKEMEKAASIDTMTGFYNRRAFHLMMEERLLMAQRVGGRIAFGIYDVDHFKEYNDIYGHLAGDEVLRQISEQVRRICRRSTDMLFRLGGEEFGILMMHVKDAENVEAFATTIAKAIESMKIEHEGNPPYGVVTISLGFVVCEIPKGTRVHIEPIYSACDRVMYRVKKEGRNGAAVKRLPLDACIRKTV</sequence>
<dbReference type="InterPro" id="IPR001638">
    <property type="entry name" value="Solute-binding_3/MltF_N"/>
</dbReference>